<protein>
    <submittedName>
        <fullName evidence="2">ABC-type transport system involved in multi-copper enzyme maturation, permease component</fullName>
    </submittedName>
</protein>
<dbReference type="Proteomes" id="UP000198765">
    <property type="component" value="Chromosome I"/>
</dbReference>
<name>A0A1A8Z1E2_9ACTN</name>
<dbReference type="RefSeq" id="WP_091190507.1">
    <property type="nucleotide sequence ID" value="NZ_LT594324.1"/>
</dbReference>
<evidence type="ECO:0000256" key="1">
    <source>
        <dbReference type="SAM" id="Phobius"/>
    </source>
</evidence>
<feature type="transmembrane region" description="Helical" evidence="1">
    <location>
        <begin position="186"/>
        <end position="208"/>
    </location>
</feature>
<proteinExistence type="predicted"/>
<keyword evidence="3" id="KW-1185">Reference proteome</keyword>
<dbReference type="PANTHER" id="PTHR37305">
    <property type="entry name" value="INTEGRAL MEMBRANE PROTEIN-RELATED"/>
    <property type="match status" value="1"/>
</dbReference>
<keyword evidence="1" id="KW-1133">Transmembrane helix</keyword>
<dbReference type="Pfam" id="PF12730">
    <property type="entry name" value="ABC2_membrane_4"/>
    <property type="match status" value="1"/>
</dbReference>
<gene>
    <name evidence="2" type="ORF">GA0070621_0177</name>
</gene>
<organism evidence="2 3">
    <name type="scientific">Micromonospora narathiwatensis</name>
    <dbReference type="NCBI Taxonomy" id="299146"/>
    <lineage>
        <taxon>Bacteria</taxon>
        <taxon>Bacillati</taxon>
        <taxon>Actinomycetota</taxon>
        <taxon>Actinomycetes</taxon>
        <taxon>Micromonosporales</taxon>
        <taxon>Micromonosporaceae</taxon>
        <taxon>Micromonospora</taxon>
    </lineage>
</organism>
<dbReference type="GO" id="GO:0005886">
    <property type="term" value="C:plasma membrane"/>
    <property type="evidence" value="ECO:0007669"/>
    <property type="project" value="UniProtKB-SubCell"/>
</dbReference>
<dbReference type="AlphaFoldDB" id="A0A1A8Z1E2"/>
<evidence type="ECO:0000313" key="3">
    <source>
        <dbReference type="Proteomes" id="UP000198765"/>
    </source>
</evidence>
<evidence type="ECO:0000313" key="2">
    <source>
        <dbReference type="EMBL" id="SBT37630.1"/>
    </source>
</evidence>
<feature type="transmembrane region" description="Helical" evidence="1">
    <location>
        <begin position="248"/>
        <end position="267"/>
    </location>
</feature>
<sequence length="273" mass="27769">MSRSFRAEAVKLVRRPASWLLLAITLVLALVFTYVFPYASIAGGTSGPNTDRTLPMLLPDRLVGNSLGGLPVFLGAIVLILGVLTVGGEYAWGTWKTVLTQGPTRLEVYAGKLLVLAAAALAVVLSIFAVGAVSSVLIAVAESQPVHWPSVGDLLTGIGAGWLVATMWAMLGAVLAVALRAVALPVGLGLVWMLAVQNLLAALAAPLLDWVAQLQKGLPGPNAGSLAAALGAPGDTPGVVATVGGGQAAMVVAAYLVAFAVVGAALLRRRDIG</sequence>
<feature type="transmembrane region" description="Helical" evidence="1">
    <location>
        <begin position="113"/>
        <end position="140"/>
    </location>
</feature>
<keyword evidence="1" id="KW-0472">Membrane</keyword>
<keyword evidence="1" id="KW-0812">Transmembrane</keyword>
<dbReference type="PATRIC" id="fig|299146.4.peg.176"/>
<feature type="transmembrane region" description="Helical" evidence="1">
    <location>
        <begin position="68"/>
        <end position="92"/>
    </location>
</feature>
<dbReference type="EMBL" id="LT594324">
    <property type="protein sequence ID" value="SBT37630.1"/>
    <property type="molecule type" value="Genomic_DNA"/>
</dbReference>
<accession>A0A1A8Z1E2</accession>
<dbReference type="OrthoDB" id="3376858at2"/>
<feature type="transmembrane region" description="Helical" evidence="1">
    <location>
        <begin position="160"/>
        <end position="179"/>
    </location>
</feature>
<dbReference type="GO" id="GO:0140359">
    <property type="term" value="F:ABC-type transporter activity"/>
    <property type="evidence" value="ECO:0007669"/>
    <property type="project" value="InterPro"/>
</dbReference>
<reference evidence="2 3" key="1">
    <citation type="submission" date="2016-06" db="EMBL/GenBank/DDBJ databases">
        <authorList>
            <person name="Kjaerup R.B."/>
            <person name="Dalgaard T.S."/>
            <person name="Juul-Madsen H.R."/>
        </authorList>
    </citation>
    <scope>NUCLEOTIDE SEQUENCE [LARGE SCALE GENOMIC DNA]</scope>
    <source>
        <strain evidence="2 3">DSM 45248</strain>
    </source>
</reference>
<dbReference type="PANTHER" id="PTHR37305:SF1">
    <property type="entry name" value="MEMBRANE PROTEIN"/>
    <property type="match status" value="1"/>
</dbReference>